<gene>
    <name evidence="2" type="ORF">GGX14DRAFT_568668</name>
</gene>
<dbReference type="EMBL" id="JARJCW010000042">
    <property type="protein sequence ID" value="KAJ7205779.1"/>
    <property type="molecule type" value="Genomic_DNA"/>
</dbReference>
<dbReference type="Pfam" id="PF20414">
    <property type="entry name" value="DUF6698"/>
    <property type="match status" value="1"/>
</dbReference>
<protein>
    <submittedName>
        <fullName evidence="2">Uncharacterized protein</fullName>
    </submittedName>
</protein>
<dbReference type="Proteomes" id="UP001219525">
    <property type="component" value="Unassembled WGS sequence"/>
</dbReference>
<accession>A0AAD6Y7K9</accession>
<evidence type="ECO:0000256" key="1">
    <source>
        <dbReference type="SAM" id="MobiDB-lite"/>
    </source>
</evidence>
<name>A0AAD6Y7K9_9AGAR</name>
<comment type="caution">
    <text evidence="2">The sequence shown here is derived from an EMBL/GenBank/DDBJ whole genome shotgun (WGS) entry which is preliminary data.</text>
</comment>
<feature type="compositionally biased region" description="Gly residues" evidence="1">
    <location>
        <begin position="431"/>
        <end position="445"/>
    </location>
</feature>
<feature type="region of interest" description="Disordered" evidence="1">
    <location>
        <begin position="426"/>
        <end position="445"/>
    </location>
</feature>
<organism evidence="2 3">
    <name type="scientific">Mycena pura</name>
    <dbReference type="NCBI Taxonomy" id="153505"/>
    <lineage>
        <taxon>Eukaryota</taxon>
        <taxon>Fungi</taxon>
        <taxon>Dikarya</taxon>
        <taxon>Basidiomycota</taxon>
        <taxon>Agaricomycotina</taxon>
        <taxon>Agaricomycetes</taxon>
        <taxon>Agaricomycetidae</taxon>
        <taxon>Agaricales</taxon>
        <taxon>Marasmiineae</taxon>
        <taxon>Mycenaceae</taxon>
        <taxon>Mycena</taxon>
    </lineage>
</organism>
<dbReference type="AlphaFoldDB" id="A0AAD6Y7K9"/>
<keyword evidence="3" id="KW-1185">Reference proteome</keyword>
<proteinExistence type="predicted"/>
<evidence type="ECO:0000313" key="2">
    <source>
        <dbReference type="EMBL" id="KAJ7205779.1"/>
    </source>
</evidence>
<feature type="compositionally biased region" description="Pro residues" evidence="1">
    <location>
        <begin position="10"/>
        <end position="20"/>
    </location>
</feature>
<feature type="region of interest" description="Disordered" evidence="1">
    <location>
        <begin position="1"/>
        <end position="20"/>
    </location>
</feature>
<reference evidence="2" key="1">
    <citation type="submission" date="2023-03" db="EMBL/GenBank/DDBJ databases">
        <title>Massive genome expansion in bonnet fungi (Mycena s.s.) driven by repeated elements and novel gene families across ecological guilds.</title>
        <authorList>
            <consortium name="Lawrence Berkeley National Laboratory"/>
            <person name="Harder C.B."/>
            <person name="Miyauchi S."/>
            <person name="Viragh M."/>
            <person name="Kuo A."/>
            <person name="Thoen E."/>
            <person name="Andreopoulos B."/>
            <person name="Lu D."/>
            <person name="Skrede I."/>
            <person name="Drula E."/>
            <person name="Henrissat B."/>
            <person name="Morin E."/>
            <person name="Kohler A."/>
            <person name="Barry K."/>
            <person name="LaButti K."/>
            <person name="Morin E."/>
            <person name="Salamov A."/>
            <person name="Lipzen A."/>
            <person name="Mereny Z."/>
            <person name="Hegedus B."/>
            <person name="Baldrian P."/>
            <person name="Stursova M."/>
            <person name="Weitz H."/>
            <person name="Taylor A."/>
            <person name="Grigoriev I.V."/>
            <person name="Nagy L.G."/>
            <person name="Martin F."/>
            <person name="Kauserud H."/>
        </authorList>
    </citation>
    <scope>NUCLEOTIDE SEQUENCE</scope>
    <source>
        <strain evidence="2">9144</strain>
    </source>
</reference>
<dbReference type="InterPro" id="IPR046521">
    <property type="entry name" value="DUF6698"/>
</dbReference>
<evidence type="ECO:0000313" key="3">
    <source>
        <dbReference type="Proteomes" id="UP001219525"/>
    </source>
</evidence>
<sequence>MPVPTAVDPAPAPTQGPPPIASRYQQDLDEILIHLRVKAGTAHNLPPPSKRRKVTAYVLEPYVNLQIVSVTRRVFFVRGLHLYRNVGCMLDDGAEMRWKEDMDLSDHTPEQAAILTANSKSFDRFLSNIADLEPVLQHIYAHYNDSAWGLLVKELHDIAKQTRANDSNGFKHETNYLVPMPGTHVLVPPLSKGESKADRGFKHPYLARLLMPNCDRLTLPPYQFHGTAPVPDLRTDEEKARGLRIQRRLDNRTYIAPSKLFPSFLYEEGSYRKDDPMNGLFRGPIVYRSIRHTWTAPESAITGLDHNGLPSSCHARTHKAYRVTPEIVGYDVCQIYLMLVPGNWKDSRTAIKNLYDMVLDSFYGDDVDDVWAEETLAFLQGQVFGHASPPEDPLVVSSDDDRDEQDHMAQMRELVACARRAEREAAAAHGGAVGVPTGGGEPFDD</sequence>